<keyword evidence="3" id="KW-1185">Reference proteome</keyword>
<dbReference type="GO" id="GO:0020037">
    <property type="term" value="F:heme binding"/>
    <property type="evidence" value="ECO:0007669"/>
    <property type="project" value="InterPro"/>
</dbReference>
<proteinExistence type="predicted"/>
<dbReference type="OrthoDB" id="191526at2"/>
<sequence>MRDIALGAVVCAFMMLGSPACVSTESHPVEVEGLFHSEVKPVLEYYCIECHDSKSRGQYGGLSIETAREAMTTGRNSPVIVPGNPDASLLYKVLRFGHEDPLGMPPAPDKVSDEQLASVRAWIKKGAVWPAGERGRLRLPQ</sequence>
<evidence type="ECO:0000259" key="1">
    <source>
        <dbReference type="Pfam" id="PF07635"/>
    </source>
</evidence>
<comment type="caution">
    <text evidence="2">The sequence shown here is derived from an EMBL/GenBank/DDBJ whole genome shotgun (WGS) entry which is preliminary data.</text>
</comment>
<evidence type="ECO:0000313" key="2">
    <source>
        <dbReference type="EMBL" id="RBP38164.1"/>
    </source>
</evidence>
<dbReference type="AlphaFoldDB" id="A0A366H9G7"/>
<dbReference type="PANTHER" id="PTHR35889">
    <property type="entry name" value="CYCLOINULO-OLIGOSACCHARIDE FRUCTANOTRANSFERASE-RELATED"/>
    <property type="match status" value="1"/>
</dbReference>
<dbReference type="InterPro" id="IPR011429">
    <property type="entry name" value="Cyt_c_Planctomycete-type"/>
</dbReference>
<dbReference type="Proteomes" id="UP000253426">
    <property type="component" value="Unassembled WGS sequence"/>
</dbReference>
<protein>
    <submittedName>
        <fullName evidence="2">Cytochrome c</fullName>
    </submittedName>
</protein>
<dbReference type="PANTHER" id="PTHR35889:SF3">
    <property type="entry name" value="F-BOX DOMAIN-CONTAINING PROTEIN"/>
    <property type="match status" value="1"/>
</dbReference>
<organism evidence="2 3">
    <name type="scientific">Roseimicrobium gellanilyticum</name>
    <dbReference type="NCBI Taxonomy" id="748857"/>
    <lineage>
        <taxon>Bacteria</taxon>
        <taxon>Pseudomonadati</taxon>
        <taxon>Verrucomicrobiota</taxon>
        <taxon>Verrucomicrobiia</taxon>
        <taxon>Verrucomicrobiales</taxon>
        <taxon>Verrucomicrobiaceae</taxon>
        <taxon>Roseimicrobium</taxon>
    </lineage>
</organism>
<accession>A0A366H9G7</accession>
<name>A0A366H9G7_9BACT</name>
<feature type="domain" description="Cytochrome C Planctomycete-type" evidence="1">
    <location>
        <begin position="47"/>
        <end position="107"/>
    </location>
</feature>
<evidence type="ECO:0000313" key="3">
    <source>
        <dbReference type="Proteomes" id="UP000253426"/>
    </source>
</evidence>
<dbReference type="GO" id="GO:0009055">
    <property type="term" value="F:electron transfer activity"/>
    <property type="evidence" value="ECO:0007669"/>
    <property type="project" value="InterPro"/>
</dbReference>
<dbReference type="InterPro" id="IPR036909">
    <property type="entry name" value="Cyt_c-like_dom_sf"/>
</dbReference>
<dbReference type="Gene3D" id="1.10.760.10">
    <property type="entry name" value="Cytochrome c-like domain"/>
    <property type="match status" value="1"/>
</dbReference>
<dbReference type="EMBL" id="QNRR01000012">
    <property type="protein sequence ID" value="RBP38164.1"/>
    <property type="molecule type" value="Genomic_DNA"/>
</dbReference>
<dbReference type="RefSeq" id="WP_113961278.1">
    <property type="nucleotide sequence ID" value="NZ_QNRR01000012.1"/>
</dbReference>
<dbReference type="Pfam" id="PF07635">
    <property type="entry name" value="PSCyt1"/>
    <property type="match status" value="1"/>
</dbReference>
<gene>
    <name evidence="2" type="ORF">DES53_112162</name>
</gene>
<dbReference type="SUPFAM" id="SSF46626">
    <property type="entry name" value="Cytochrome c"/>
    <property type="match status" value="1"/>
</dbReference>
<reference evidence="2 3" key="1">
    <citation type="submission" date="2018-06" db="EMBL/GenBank/DDBJ databases">
        <title>Genomic Encyclopedia of Type Strains, Phase IV (KMG-IV): sequencing the most valuable type-strain genomes for metagenomic binning, comparative biology and taxonomic classification.</title>
        <authorList>
            <person name="Goeker M."/>
        </authorList>
    </citation>
    <scope>NUCLEOTIDE SEQUENCE [LARGE SCALE GENOMIC DNA]</scope>
    <source>
        <strain evidence="2 3">DSM 25532</strain>
    </source>
</reference>